<dbReference type="STRING" id="1423801.FD50_GL001169"/>
<accession>A0A0R1UX82</accession>
<dbReference type="EMBL" id="AZFQ01000049">
    <property type="protein sequence ID" value="KRL97799.1"/>
    <property type="molecule type" value="Genomic_DNA"/>
</dbReference>
<comment type="caution">
    <text evidence="2">The sequence shown here is derived from an EMBL/GenBank/DDBJ whole genome shotgun (WGS) entry which is preliminary data.</text>
</comment>
<evidence type="ECO:0000313" key="3">
    <source>
        <dbReference type="Proteomes" id="UP000051166"/>
    </source>
</evidence>
<dbReference type="PATRIC" id="fig|1423801.4.peg.1192"/>
<gene>
    <name evidence="2" type="ORF">FD50_GL001169</name>
</gene>
<dbReference type="InterPro" id="IPR030395">
    <property type="entry name" value="GP_PDE_dom"/>
</dbReference>
<dbReference type="Proteomes" id="UP000051166">
    <property type="component" value="Unassembled WGS sequence"/>
</dbReference>
<dbReference type="InterPro" id="IPR017946">
    <property type="entry name" value="PLC-like_Pdiesterase_TIM-brl"/>
</dbReference>
<dbReference type="AlphaFoldDB" id="A0A0R1UX82"/>
<name>A0A0R1UX82_9LACO</name>
<feature type="domain" description="GP-PDE" evidence="1">
    <location>
        <begin position="10"/>
        <end position="229"/>
    </location>
</feature>
<evidence type="ECO:0000259" key="1">
    <source>
        <dbReference type="PROSITE" id="PS51704"/>
    </source>
</evidence>
<dbReference type="PANTHER" id="PTHR46211">
    <property type="entry name" value="GLYCEROPHOSPHORYL DIESTER PHOSPHODIESTERASE"/>
    <property type="match status" value="1"/>
</dbReference>
<dbReference type="Pfam" id="PF03009">
    <property type="entry name" value="GDPD"/>
    <property type="match status" value="1"/>
</dbReference>
<dbReference type="GO" id="GO:0008081">
    <property type="term" value="F:phosphoric diester hydrolase activity"/>
    <property type="evidence" value="ECO:0007669"/>
    <property type="project" value="InterPro"/>
</dbReference>
<protein>
    <submittedName>
        <fullName evidence="2">Glycerophosphoryl diester phosphodiesterase</fullName>
    </submittedName>
</protein>
<dbReference type="PANTHER" id="PTHR46211:SF1">
    <property type="entry name" value="GLYCEROPHOSPHODIESTER PHOSPHODIESTERASE, CYTOPLASMIC"/>
    <property type="match status" value="1"/>
</dbReference>
<reference evidence="2 3" key="1">
    <citation type="journal article" date="2015" name="Genome Announc.">
        <title>Expanding the biotechnology potential of lactobacilli through comparative genomics of 213 strains and associated genera.</title>
        <authorList>
            <person name="Sun Z."/>
            <person name="Harris H.M."/>
            <person name="McCann A."/>
            <person name="Guo C."/>
            <person name="Argimon S."/>
            <person name="Zhang W."/>
            <person name="Yang X."/>
            <person name="Jeffery I.B."/>
            <person name="Cooney J.C."/>
            <person name="Kagawa T.F."/>
            <person name="Liu W."/>
            <person name="Song Y."/>
            <person name="Salvetti E."/>
            <person name="Wrobel A."/>
            <person name="Rasinkangas P."/>
            <person name="Parkhill J."/>
            <person name="Rea M.C."/>
            <person name="O'Sullivan O."/>
            <person name="Ritari J."/>
            <person name="Douillard F.P."/>
            <person name="Paul Ross R."/>
            <person name="Yang R."/>
            <person name="Briner A.E."/>
            <person name="Felis G.E."/>
            <person name="de Vos W.M."/>
            <person name="Barrangou R."/>
            <person name="Klaenhammer T.R."/>
            <person name="Caufield P.W."/>
            <person name="Cui Y."/>
            <person name="Zhang H."/>
            <person name="O'Toole P.W."/>
        </authorList>
    </citation>
    <scope>NUCLEOTIDE SEQUENCE [LARGE SCALE GENOMIC DNA]</scope>
    <source>
        <strain evidence="2 3">DSM 16230</strain>
    </source>
</reference>
<dbReference type="SUPFAM" id="SSF51695">
    <property type="entry name" value="PLC-like phosphodiesterases"/>
    <property type="match status" value="1"/>
</dbReference>
<dbReference type="Gene3D" id="3.20.20.190">
    <property type="entry name" value="Phosphatidylinositol (PI) phosphodiesterase"/>
    <property type="match status" value="1"/>
</dbReference>
<evidence type="ECO:0000313" key="2">
    <source>
        <dbReference type="EMBL" id="KRL97799.1"/>
    </source>
</evidence>
<proteinExistence type="predicted"/>
<keyword evidence="3" id="KW-1185">Reference proteome</keyword>
<organism evidence="2 3">
    <name type="scientific">Liquorilactobacillus satsumensis DSM 16230 = JCM 12392</name>
    <dbReference type="NCBI Taxonomy" id="1423801"/>
    <lineage>
        <taxon>Bacteria</taxon>
        <taxon>Bacillati</taxon>
        <taxon>Bacillota</taxon>
        <taxon>Bacilli</taxon>
        <taxon>Lactobacillales</taxon>
        <taxon>Lactobacillaceae</taxon>
        <taxon>Liquorilactobacillus</taxon>
    </lineage>
</organism>
<dbReference type="PROSITE" id="PS51704">
    <property type="entry name" value="GP_PDE"/>
    <property type="match status" value="1"/>
</dbReference>
<dbReference type="GO" id="GO:0006629">
    <property type="term" value="P:lipid metabolic process"/>
    <property type="evidence" value="ECO:0007669"/>
    <property type="project" value="InterPro"/>
</dbReference>
<sequence length="238" mass="27020">MRNGKMTTQTLIFGHRGYPAKFAENSLEGFRYAVDHNIDGLEFDVHLTKDSVPVVIHDETVDRTTDGKGEIRTFTFAELRQLHLTNGEAIPSLEELLTTVATSNTQLNLELKTDQIEYENIEKIVLEMISQAPLVKPVIFSSFNLETLKKCQKIDAAQQYCWLTMHKVPDAATFVKKAGLAGLHLHHRQADEVVQRIWTINDTFKIRHLFKQGVAGIITDNFEKAGKIRDKLMTKLNS</sequence>